<proteinExistence type="predicted"/>
<feature type="chain" id="PRO_5020634948" evidence="1">
    <location>
        <begin position="24"/>
        <end position="413"/>
    </location>
</feature>
<dbReference type="AlphaFoldDB" id="A0A4U2YHH2"/>
<name>A0A4U2YHH2_9ACTN</name>
<dbReference type="Gene3D" id="3.40.190.10">
    <property type="entry name" value="Periplasmic binding protein-like II"/>
    <property type="match status" value="1"/>
</dbReference>
<dbReference type="OrthoDB" id="3226017at2"/>
<protein>
    <submittedName>
        <fullName evidence="2">Carbohydrate ABC transporter substrate-binding protein</fullName>
    </submittedName>
</protein>
<dbReference type="SUPFAM" id="SSF53850">
    <property type="entry name" value="Periplasmic binding protein-like II"/>
    <property type="match status" value="1"/>
</dbReference>
<dbReference type="InterPro" id="IPR050490">
    <property type="entry name" value="Bact_solute-bd_prot1"/>
</dbReference>
<reference evidence="2 3" key="1">
    <citation type="submission" date="2019-04" db="EMBL/GenBank/DDBJ databases">
        <authorList>
            <person name="Dong K."/>
        </authorList>
    </citation>
    <scope>NUCLEOTIDE SEQUENCE [LARGE SCALE GENOMIC DNA]</scope>
    <source>
        <strain evidence="3">dk3543</strain>
    </source>
</reference>
<dbReference type="PANTHER" id="PTHR43649:SF32">
    <property type="entry name" value="SUGAR BINDING SECRETED PROTEIN"/>
    <property type="match status" value="1"/>
</dbReference>
<sequence length="413" mass="44747">MLRPVAIVTTTALLALVAGCASDDSSDDGTVKLTIGTFNEFGYEELIKEWNADNPDIQVTQKKVGTWDDAKENLFTKLASNSGLSDIEAIEGDAMPAILTESDAFVDLSDPELDGRWLEWKAEAATNSDGQMIGYPTDAGPEGMCYRADLLKKAGLPTDRAAVAKRWNTWEDYFADGKKFVAAVDGTAWYDSSQGTSQAMLNQVENPFETDDNTIDVENPELRQVWEAVTGNVDLSTRLSQWGDDWVASFQNDGFATMACPGWMLGVIEGNAEGVKGWDFADVFPGGGGNWGGSFLTVPAQSDHPEEAKEFAAWITAPEQQARAFEAIGAFPSQVDALDAPEVLQASNTFFNDAPIGEILSNRAEAVTVQPYKGPKYSDILQAFQAAVTRVDDGSSTPEQSWKTFVADVERLG</sequence>
<feature type="signal peptide" evidence="1">
    <location>
        <begin position="1"/>
        <end position="23"/>
    </location>
</feature>
<keyword evidence="1" id="KW-0732">Signal</keyword>
<dbReference type="InterPro" id="IPR006059">
    <property type="entry name" value="SBP"/>
</dbReference>
<accession>A0A4U2YHH2</accession>
<evidence type="ECO:0000313" key="3">
    <source>
        <dbReference type="Proteomes" id="UP000307808"/>
    </source>
</evidence>
<dbReference type="PANTHER" id="PTHR43649">
    <property type="entry name" value="ARABINOSE-BINDING PROTEIN-RELATED"/>
    <property type="match status" value="1"/>
</dbReference>
<dbReference type="PROSITE" id="PS51257">
    <property type="entry name" value="PROKAR_LIPOPROTEIN"/>
    <property type="match status" value="1"/>
</dbReference>
<dbReference type="Pfam" id="PF13416">
    <property type="entry name" value="SBP_bac_8"/>
    <property type="match status" value="1"/>
</dbReference>
<keyword evidence="3" id="KW-1185">Reference proteome</keyword>
<evidence type="ECO:0000256" key="1">
    <source>
        <dbReference type="SAM" id="SignalP"/>
    </source>
</evidence>
<gene>
    <name evidence="2" type="ORF">FC770_16495</name>
</gene>
<comment type="caution">
    <text evidence="2">The sequence shown here is derived from an EMBL/GenBank/DDBJ whole genome shotgun (WGS) entry which is preliminary data.</text>
</comment>
<evidence type="ECO:0000313" key="2">
    <source>
        <dbReference type="EMBL" id="TKI60478.1"/>
    </source>
</evidence>
<dbReference type="EMBL" id="SZPY01000005">
    <property type="protein sequence ID" value="TKI60478.1"/>
    <property type="molecule type" value="Genomic_DNA"/>
</dbReference>
<dbReference type="Proteomes" id="UP000307808">
    <property type="component" value="Unassembled WGS sequence"/>
</dbReference>
<organism evidence="2 3">
    <name type="scientific">Nocardioides jishulii</name>
    <dbReference type="NCBI Taxonomy" id="2575440"/>
    <lineage>
        <taxon>Bacteria</taxon>
        <taxon>Bacillati</taxon>
        <taxon>Actinomycetota</taxon>
        <taxon>Actinomycetes</taxon>
        <taxon>Propionibacteriales</taxon>
        <taxon>Nocardioidaceae</taxon>
        <taxon>Nocardioides</taxon>
    </lineage>
</organism>